<evidence type="ECO:0000313" key="2">
    <source>
        <dbReference type="EMBL" id="GGA72149.1"/>
    </source>
</evidence>
<reference evidence="3" key="1">
    <citation type="journal article" date="2019" name="Int. J. Syst. Evol. Microbiol.">
        <title>The Global Catalogue of Microorganisms (GCM) 10K type strain sequencing project: providing services to taxonomists for standard genome sequencing and annotation.</title>
        <authorList>
            <consortium name="The Broad Institute Genomics Platform"/>
            <consortium name="The Broad Institute Genome Sequencing Center for Infectious Disease"/>
            <person name="Wu L."/>
            <person name="Ma J."/>
        </authorList>
    </citation>
    <scope>NUCLEOTIDE SEQUENCE [LARGE SCALE GENOMIC DNA]</scope>
    <source>
        <strain evidence="3">CGMCC 1.12811</strain>
    </source>
</reference>
<dbReference type="Proteomes" id="UP000658793">
    <property type="component" value="Unassembled WGS sequence"/>
</dbReference>
<feature type="domain" description="AraC effector-binding" evidence="1">
    <location>
        <begin position="1"/>
        <end position="157"/>
    </location>
</feature>
<accession>A0ABQ1HE89</accession>
<keyword evidence="3" id="KW-1185">Reference proteome</keyword>
<dbReference type="RefSeq" id="WP_188493256.1">
    <property type="nucleotide sequence ID" value="NZ_BMGA01000002.1"/>
</dbReference>
<gene>
    <name evidence="2" type="ORF">GCM10008015_11010</name>
</gene>
<dbReference type="InterPro" id="IPR053182">
    <property type="entry name" value="YobU-like_regulator"/>
</dbReference>
<proteinExistence type="predicted"/>
<name>A0ABQ1HE89_9FLAO</name>
<evidence type="ECO:0000313" key="3">
    <source>
        <dbReference type="Proteomes" id="UP000658793"/>
    </source>
</evidence>
<dbReference type="InterPro" id="IPR010499">
    <property type="entry name" value="AraC_E-bd"/>
</dbReference>
<evidence type="ECO:0000259" key="1">
    <source>
        <dbReference type="SMART" id="SM00871"/>
    </source>
</evidence>
<dbReference type="InterPro" id="IPR011256">
    <property type="entry name" value="Reg_factor_effector_dom_sf"/>
</dbReference>
<dbReference type="EMBL" id="BMGA01000002">
    <property type="protein sequence ID" value="GGA72149.1"/>
    <property type="molecule type" value="Genomic_DNA"/>
</dbReference>
<dbReference type="SMART" id="SM00871">
    <property type="entry name" value="AraC_E_bind"/>
    <property type="match status" value="1"/>
</dbReference>
<organism evidence="2 3">
    <name type="scientific">Flavobacterium palustre</name>
    <dbReference type="NCBI Taxonomy" id="1476463"/>
    <lineage>
        <taxon>Bacteria</taxon>
        <taxon>Pseudomonadati</taxon>
        <taxon>Bacteroidota</taxon>
        <taxon>Flavobacteriia</taxon>
        <taxon>Flavobacteriales</taxon>
        <taxon>Flavobacteriaceae</taxon>
        <taxon>Flavobacterium</taxon>
    </lineage>
</organism>
<sequence>MNPKITTLLEKKLIGCKQNMNYAAYNPVPLWQSFMPVKREITNAVSTDLFSLQQFSAGFWEQFNPNTNFEKWAAVEVSDFDTIPANMDSLVIPAGSYAVFDYKGDGSDAATFFEAIFTDWIPNSDYVVDDRPHFEILGEKYKKGDPNSEEEIWIPVRLK</sequence>
<dbReference type="InterPro" id="IPR029442">
    <property type="entry name" value="GyrI-like"/>
</dbReference>
<dbReference type="PANTHER" id="PTHR36444">
    <property type="entry name" value="TRANSCRIPTIONAL REGULATOR PROTEIN YOBU-RELATED"/>
    <property type="match status" value="1"/>
</dbReference>
<dbReference type="SUPFAM" id="SSF55136">
    <property type="entry name" value="Probable bacterial effector-binding domain"/>
    <property type="match status" value="1"/>
</dbReference>
<protein>
    <recommendedName>
        <fullName evidence="1">AraC effector-binding domain-containing protein</fullName>
    </recommendedName>
</protein>
<dbReference type="Pfam" id="PF06445">
    <property type="entry name" value="GyrI-like"/>
    <property type="match status" value="1"/>
</dbReference>
<dbReference type="PANTHER" id="PTHR36444:SF2">
    <property type="entry name" value="TRANSCRIPTIONAL REGULATOR PROTEIN YOBU-RELATED"/>
    <property type="match status" value="1"/>
</dbReference>
<dbReference type="Gene3D" id="3.20.80.10">
    <property type="entry name" value="Regulatory factor, effector binding domain"/>
    <property type="match status" value="1"/>
</dbReference>
<comment type="caution">
    <text evidence="2">The sequence shown here is derived from an EMBL/GenBank/DDBJ whole genome shotgun (WGS) entry which is preliminary data.</text>
</comment>